<comment type="caution">
    <text evidence="2">The sequence shown here is derived from an EMBL/GenBank/DDBJ whole genome shotgun (WGS) entry which is preliminary data.</text>
</comment>
<keyword evidence="1" id="KW-0732">Signal</keyword>
<accession>A0ABX0FR52</accession>
<organism evidence="2 3">
    <name type="scientific">Duganella aceris</name>
    <dbReference type="NCBI Taxonomy" id="2703883"/>
    <lineage>
        <taxon>Bacteria</taxon>
        <taxon>Pseudomonadati</taxon>
        <taxon>Pseudomonadota</taxon>
        <taxon>Betaproteobacteria</taxon>
        <taxon>Burkholderiales</taxon>
        <taxon>Oxalobacteraceae</taxon>
        <taxon>Telluria group</taxon>
        <taxon>Duganella</taxon>
    </lineage>
</organism>
<protein>
    <submittedName>
        <fullName evidence="2">ABC transporter substrate-binding protein</fullName>
    </submittedName>
</protein>
<proteinExistence type="predicted"/>
<evidence type="ECO:0000313" key="2">
    <source>
        <dbReference type="EMBL" id="NGZ86912.1"/>
    </source>
</evidence>
<gene>
    <name evidence="2" type="ORF">GW587_21930</name>
</gene>
<evidence type="ECO:0000256" key="1">
    <source>
        <dbReference type="SAM" id="SignalP"/>
    </source>
</evidence>
<keyword evidence="3" id="KW-1185">Reference proteome</keyword>
<feature type="chain" id="PRO_5046246012" evidence="1">
    <location>
        <begin position="17"/>
        <end position="240"/>
    </location>
</feature>
<feature type="signal peptide" evidence="1">
    <location>
        <begin position="1"/>
        <end position="16"/>
    </location>
</feature>
<reference evidence="3" key="1">
    <citation type="submission" date="2023-07" db="EMBL/GenBank/DDBJ databases">
        <title>Duganella aceri sp. nov., isolated from tree sap.</title>
        <authorList>
            <person name="Kim I.S."/>
        </authorList>
    </citation>
    <scope>NUCLEOTIDE SEQUENCE [LARGE SCALE GENOMIC DNA]</scope>
    <source>
        <strain evidence="3">SAP-35</strain>
    </source>
</reference>
<dbReference type="Proteomes" id="UP000666369">
    <property type="component" value="Unassembled WGS sequence"/>
</dbReference>
<name>A0ABX0FR52_9BURK</name>
<dbReference type="SUPFAM" id="SSF53850">
    <property type="entry name" value="Periplasmic binding protein-like II"/>
    <property type="match status" value="1"/>
</dbReference>
<sequence>MKALGALIFAAGSAFAAEPPLVLHFNDRPPLHYLTPQGELTGFVARPAMAALSAAGIPYVIRTTPAKRQLALLKANLEAGCMLSWLKAPGRERTGKFTDVVYQDKRPFALTWAGNKSMENEEPLKDSVSNPRLRLLVKDGFSYGPQIDRALARYKAQPSTTTGEAGQMLEMLYRRRADYFFITEEEMDTVLKSSGYPASAFKRIYFSDVSKGYDRHLWCTMSVPDDVIKRFNSALAKQRK</sequence>
<evidence type="ECO:0000313" key="3">
    <source>
        <dbReference type="Proteomes" id="UP000666369"/>
    </source>
</evidence>
<dbReference type="Gene3D" id="3.40.190.10">
    <property type="entry name" value="Periplasmic binding protein-like II"/>
    <property type="match status" value="2"/>
</dbReference>
<dbReference type="RefSeq" id="WP_166106745.1">
    <property type="nucleotide sequence ID" value="NZ_JAADJT010000010.1"/>
</dbReference>
<dbReference type="EMBL" id="JAADJT010000010">
    <property type="protein sequence ID" value="NGZ86912.1"/>
    <property type="molecule type" value="Genomic_DNA"/>
</dbReference>